<feature type="binding site" evidence="11">
    <location>
        <position position="214"/>
    </location>
    <ligand>
        <name>FMN</name>
        <dbReference type="ChEBI" id="CHEBI:58210"/>
    </ligand>
</feature>
<name>A0ABR9B9H3_9RHOO</name>
<dbReference type="PROSITE" id="PS00912">
    <property type="entry name" value="DHODEHASE_2"/>
    <property type="match status" value="1"/>
</dbReference>
<dbReference type="EC" id="1.3.5.2" evidence="11"/>
<comment type="subunit">
    <text evidence="11">Monomer.</text>
</comment>
<comment type="function">
    <text evidence="1 11">Catalyzes the conversion of dihydroorotate to orotate with quinone as electron acceptor.</text>
</comment>
<evidence type="ECO:0000256" key="1">
    <source>
        <dbReference type="ARBA" id="ARBA00003125"/>
    </source>
</evidence>
<feature type="binding site" evidence="11">
    <location>
        <position position="136"/>
    </location>
    <ligand>
        <name>FMN</name>
        <dbReference type="ChEBI" id="CHEBI:58210"/>
    </ligand>
</feature>
<evidence type="ECO:0000313" key="14">
    <source>
        <dbReference type="Proteomes" id="UP000603602"/>
    </source>
</evidence>
<evidence type="ECO:0000256" key="7">
    <source>
        <dbReference type="ARBA" id="ARBA00022975"/>
    </source>
</evidence>
<feature type="active site" description="Nucleophile" evidence="11">
    <location>
        <position position="172"/>
    </location>
</feature>
<feature type="binding site" evidence="11">
    <location>
        <begin position="108"/>
        <end position="112"/>
    </location>
    <ligand>
        <name>substrate</name>
    </ligand>
</feature>
<evidence type="ECO:0000256" key="3">
    <source>
        <dbReference type="ARBA" id="ARBA00005161"/>
    </source>
</evidence>
<dbReference type="GO" id="GO:0106430">
    <property type="term" value="F:dihydroorotate dehydrogenase (quinone) activity"/>
    <property type="evidence" value="ECO:0007669"/>
    <property type="project" value="UniProtKB-EC"/>
</dbReference>
<sequence length="344" mass="36261">MLYDIARPLLFSLDAETAHEFTLATLNVAGRALPAGRPEPAAPVQVMGLNFPNRIGLAAGLDKNGEAIDGLARMGFGFIEIGTITPRPQPGNPRPRLFRLPEVQGIINRMGFNNHGVDALVANVKAAKFSGILGINIGKNFDTPIENAADDYLACLEKVYALASYVTVNISSPNTANLRQLQGESELDDLLAKLKAAQTRLADTHGRYVPMTLKIAPDLDDAQITNIADALRRHRIDGVIATNTTIARDKVQGVRFAEQQGGLSGAPVFEASTAVVVKLAAALAGELPIIAAGGVTNGRTARAKLEAGATLVQLYSGLIYRGPGLVRECVRATDGMSPPAPAAA</sequence>
<keyword evidence="6 11" id="KW-0288">FMN</keyword>
<evidence type="ECO:0000256" key="6">
    <source>
        <dbReference type="ARBA" id="ARBA00022643"/>
    </source>
</evidence>
<dbReference type="RefSeq" id="WP_187717737.1">
    <property type="nucleotide sequence ID" value="NZ_JACTAH010000001.1"/>
</dbReference>
<keyword evidence="7 11" id="KW-0665">Pyrimidine biosynthesis</keyword>
<dbReference type="NCBIfam" id="NF003645">
    <property type="entry name" value="PRK05286.1-2"/>
    <property type="match status" value="1"/>
</dbReference>
<keyword evidence="11" id="KW-1003">Cell membrane</keyword>
<dbReference type="InterPro" id="IPR050074">
    <property type="entry name" value="DHO_dehydrogenase"/>
</dbReference>
<accession>A0ABR9B9H3</accession>
<protein>
    <recommendedName>
        <fullName evidence="11">Dihydroorotate dehydrogenase (quinone)</fullName>
        <ecNumber evidence="11">1.3.5.2</ecNumber>
    </recommendedName>
    <alternativeName>
        <fullName evidence="11">DHOdehase</fullName>
        <shortName evidence="11">DHOD</shortName>
        <shortName evidence="11">DHODase</shortName>
    </alternativeName>
    <alternativeName>
        <fullName evidence="11">Dihydroorotate oxidase</fullName>
    </alternativeName>
</protein>
<dbReference type="InterPro" id="IPR012135">
    <property type="entry name" value="Dihydroorotate_DH_1_2"/>
</dbReference>
<dbReference type="InterPro" id="IPR005720">
    <property type="entry name" value="Dihydroorotate_DH_cat"/>
</dbReference>
<gene>
    <name evidence="11" type="primary">pyrD</name>
    <name evidence="13" type="ORF">IFO67_08890</name>
</gene>
<dbReference type="PANTHER" id="PTHR48109:SF4">
    <property type="entry name" value="DIHYDROOROTATE DEHYDROGENASE (QUINONE), MITOCHONDRIAL"/>
    <property type="match status" value="1"/>
</dbReference>
<comment type="catalytic activity">
    <reaction evidence="10 11">
        <text>(S)-dihydroorotate + a quinone = orotate + a quinol</text>
        <dbReference type="Rhea" id="RHEA:30187"/>
        <dbReference type="ChEBI" id="CHEBI:24646"/>
        <dbReference type="ChEBI" id="CHEBI:30839"/>
        <dbReference type="ChEBI" id="CHEBI:30864"/>
        <dbReference type="ChEBI" id="CHEBI:132124"/>
        <dbReference type="EC" id="1.3.5.2"/>
    </reaction>
</comment>
<keyword evidence="5 11" id="KW-0285">Flavoprotein</keyword>
<keyword evidence="9 11" id="KW-0472">Membrane</keyword>
<feature type="binding site" evidence="11">
    <location>
        <begin position="243"/>
        <end position="244"/>
    </location>
    <ligand>
        <name>substrate</name>
    </ligand>
</feature>
<keyword evidence="8 11" id="KW-0560">Oxidoreductase</keyword>
<feature type="binding site" evidence="11">
    <location>
        <begin position="59"/>
        <end position="63"/>
    </location>
    <ligand>
        <name>FMN</name>
        <dbReference type="ChEBI" id="CHEBI:58210"/>
    </ligand>
</feature>
<evidence type="ECO:0000256" key="9">
    <source>
        <dbReference type="ARBA" id="ARBA00023136"/>
    </source>
</evidence>
<dbReference type="NCBIfam" id="NF003652">
    <property type="entry name" value="PRK05286.2-5"/>
    <property type="match status" value="1"/>
</dbReference>
<dbReference type="NCBIfam" id="NF003646">
    <property type="entry name" value="PRK05286.1-4"/>
    <property type="match status" value="1"/>
</dbReference>
<dbReference type="Proteomes" id="UP000603602">
    <property type="component" value="Unassembled WGS sequence"/>
</dbReference>
<evidence type="ECO:0000256" key="11">
    <source>
        <dbReference type="HAMAP-Rule" id="MF_00225"/>
    </source>
</evidence>
<dbReference type="PIRSF" id="PIRSF000164">
    <property type="entry name" value="DHO_oxidase"/>
    <property type="match status" value="1"/>
</dbReference>
<proteinExistence type="inferred from homology"/>
<comment type="subcellular location">
    <subcellularLocation>
        <location evidence="11">Cell membrane</location>
        <topology evidence="11">Peripheral membrane protein</topology>
    </subcellularLocation>
    <subcellularLocation>
        <location evidence="2">Membrane</location>
    </subcellularLocation>
</comment>
<dbReference type="InterPro" id="IPR013785">
    <property type="entry name" value="Aldolase_TIM"/>
</dbReference>
<dbReference type="Gene3D" id="3.20.20.70">
    <property type="entry name" value="Aldolase class I"/>
    <property type="match status" value="1"/>
</dbReference>
<evidence type="ECO:0000256" key="8">
    <source>
        <dbReference type="ARBA" id="ARBA00023002"/>
    </source>
</evidence>
<feature type="binding site" evidence="11">
    <location>
        <position position="83"/>
    </location>
    <ligand>
        <name>FMN</name>
        <dbReference type="ChEBI" id="CHEBI:58210"/>
    </ligand>
</feature>
<comment type="pathway">
    <text evidence="3 11">Pyrimidine metabolism; UMP biosynthesis via de novo pathway; orotate from (S)-dihydroorotate (quinone route): step 1/1.</text>
</comment>
<feature type="domain" description="Dihydroorotate dehydrogenase catalytic" evidence="12">
    <location>
        <begin position="44"/>
        <end position="328"/>
    </location>
</feature>
<evidence type="ECO:0000313" key="13">
    <source>
        <dbReference type="EMBL" id="MBD8502996.1"/>
    </source>
</evidence>
<feature type="binding site" evidence="11">
    <location>
        <position position="174"/>
    </location>
    <ligand>
        <name>substrate</name>
    </ligand>
</feature>
<dbReference type="InterPro" id="IPR005719">
    <property type="entry name" value="Dihydroorotate_DH_2"/>
</dbReference>
<dbReference type="HAMAP" id="MF_00225">
    <property type="entry name" value="DHO_dh_type2"/>
    <property type="match status" value="1"/>
</dbReference>
<dbReference type="NCBIfam" id="TIGR01036">
    <property type="entry name" value="pyrD_sub2"/>
    <property type="match status" value="1"/>
</dbReference>
<comment type="cofactor">
    <cofactor evidence="11">
        <name>FMN</name>
        <dbReference type="ChEBI" id="CHEBI:58210"/>
    </cofactor>
    <text evidence="11">Binds 1 FMN per subunit.</text>
</comment>
<comment type="caution">
    <text evidence="13">The sequence shown here is derived from an EMBL/GenBank/DDBJ whole genome shotgun (WGS) entry which is preliminary data.</text>
</comment>
<feature type="binding site" evidence="11">
    <location>
        <position position="265"/>
    </location>
    <ligand>
        <name>FMN</name>
        <dbReference type="ChEBI" id="CHEBI:58210"/>
    </ligand>
</feature>
<feature type="binding site" evidence="11">
    <location>
        <position position="169"/>
    </location>
    <ligand>
        <name>FMN</name>
        <dbReference type="ChEBI" id="CHEBI:58210"/>
    </ligand>
</feature>
<evidence type="ECO:0000256" key="5">
    <source>
        <dbReference type="ARBA" id="ARBA00022630"/>
    </source>
</evidence>
<feature type="binding site" evidence="11">
    <location>
        <position position="294"/>
    </location>
    <ligand>
        <name>FMN</name>
        <dbReference type="ChEBI" id="CHEBI:58210"/>
    </ligand>
</feature>
<reference evidence="14" key="1">
    <citation type="submission" date="2023-07" db="EMBL/GenBank/DDBJ databases">
        <title>Thauera sp. CAU 1555 isolated from sand of Yaerae Beach.</title>
        <authorList>
            <person name="Kim W."/>
        </authorList>
    </citation>
    <scope>NUCLEOTIDE SEQUENCE [LARGE SCALE GENOMIC DNA]</scope>
    <source>
        <strain evidence="14">CAU 1555</strain>
    </source>
</reference>
<feature type="binding site" evidence="11">
    <location>
        <begin position="315"/>
        <end position="316"/>
    </location>
    <ligand>
        <name>FMN</name>
        <dbReference type="ChEBI" id="CHEBI:58210"/>
    </ligand>
</feature>
<feature type="binding site" evidence="11">
    <location>
        <position position="169"/>
    </location>
    <ligand>
        <name>substrate</name>
    </ligand>
</feature>
<organism evidence="13 14">
    <name type="scientific">Thauera sedimentorum</name>
    <dbReference type="NCBI Taxonomy" id="2767595"/>
    <lineage>
        <taxon>Bacteria</taxon>
        <taxon>Pseudomonadati</taxon>
        <taxon>Pseudomonadota</taxon>
        <taxon>Betaproteobacteria</taxon>
        <taxon>Rhodocyclales</taxon>
        <taxon>Zoogloeaceae</taxon>
        <taxon>Thauera</taxon>
    </lineage>
</organism>
<dbReference type="NCBIfam" id="NF003644">
    <property type="entry name" value="PRK05286.1-1"/>
    <property type="match status" value="1"/>
</dbReference>
<evidence type="ECO:0000259" key="12">
    <source>
        <dbReference type="Pfam" id="PF01180"/>
    </source>
</evidence>
<dbReference type="EMBL" id="JACYTO010000001">
    <property type="protein sequence ID" value="MBD8502996.1"/>
    <property type="molecule type" value="Genomic_DNA"/>
</dbReference>
<evidence type="ECO:0000256" key="4">
    <source>
        <dbReference type="ARBA" id="ARBA00005359"/>
    </source>
</evidence>
<feature type="binding site" evidence="11">
    <location>
        <position position="242"/>
    </location>
    <ligand>
        <name>FMN</name>
        <dbReference type="ChEBI" id="CHEBI:58210"/>
    </ligand>
</feature>
<evidence type="ECO:0000256" key="2">
    <source>
        <dbReference type="ARBA" id="ARBA00004370"/>
    </source>
</evidence>
<comment type="similarity">
    <text evidence="4 11">Belongs to the dihydroorotate dehydrogenase family. Type 2 subfamily.</text>
</comment>
<dbReference type="CDD" id="cd04738">
    <property type="entry name" value="DHOD_2_like"/>
    <property type="match status" value="1"/>
</dbReference>
<keyword evidence="14" id="KW-1185">Reference proteome</keyword>
<evidence type="ECO:0000256" key="10">
    <source>
        <dbReference type="ARBA" id="ARBA00048639"/>
    </source>
</evidence>
<dbReference type="SUPFAM" id="SSF51395">
    <property type="entry name" value="FMN-linked oxidoreductases"/>
    <property type="match status" value="1"/>
</dbReference>
<dbReference type="Pfam" id="PF01180">
    <property type="entry name" value="DHO_dh"/>
    <property type="match status" value="1"/>
</dbReference>
<dbReference type="InterPro" id="IPR001295">
    <property type="entry name" value="Dihydroorotate_DH_CS"/>
</dbReference>
<feature type="binding site" evidence="11">
    <location>
        <position position="63"/>
    </location>
    <ligand>
        <name>substrate</name>
    </ligand>
</feature>
<dbReference type="PROSITE" id="PS00911">
    <property type="entry name" value="DHODEHASE_1"/>
    <property type="match status" value="1"/>
</dbReference>
<dbReference type="PANTHER" id="PTHR48109">
    <property type="entry name" value="DIHYDROOROTATE DEHYDROGENASE (QUINONE), MITOCHONDRIAL-RELATED"/>
    <property type="match status" value="1"/>
</dbReference>